<protein>
    <submittedName>
        <fullName evidence="1">Uncharacterized protein</fullName>
    </submittedName>
</protein>
<evidence type="ECO:0000313" key="1">
    <source>
        <dbReference type="EMBL" id="KAJ7984801.1"/>
    </source>
</evidence>
<reference evidence="1" key="1">
    <citation type="submission" date="2021-05" db="EMBL/GenBank/DDBJ databases">
        <authorList>
            <person name="Pan Q."/>
            <person name="Jouanno E."/>
            <person name="Zahm M."/>
            <person name="Klopp C."/>
            <person name="Cabau C."/>
            <person name="Louis A."/>
            <person name="Berthelot C."/>
            <person name="Parey E."/>
            <person name="Roest Crollius H."/>
            <person name="Montfort J."/>
            <person name="Robinson-Rechavi M."/>
            <person name="Bouchez O."/>
            <person name="Lampietro C."/>
            <person name="Lopez Roques C."/>
            <person name="Donnadieu C."/>
            <person name="Postlethwait J."/>
            <person name="Bobe J."/>
            <person name="Dillon D."/>
            <person name="Chandos A."/>
            <person name="von Hippel F."/>
            <person name="Guiguen Y."/>
        </authorList>
    </citation>
    <scope>NUCLEOTIDE SEQUENCE</scope>
    <source>
        <strain evidence="1">YG-Jan2019</strain>
    </source>
</reference>
<accession>A0ACC2F086</accession>
<dbReference type="EMBL" id="CM055764">
    <property type="protein sequence ID" value="KAJ7984801.1"/>
    <property type="molecule type" value="Genomic_DNA"/>
</dbReference>
<proteinExistence type="predicted"/>
<name>A0ACC2F086_DALPE</name>
<organism evidence="1 2">
    <name type="scientific">Dallia pectoralis</name>
    <name type="common">Alaska blackfish</name>
    <dbReference type="NCBI Taxonomy" id="75939"/>
    <lineage>
        <taxon>Eukaryota</taxon>
        <taxon>Metazoa</taxon>
        <taxon>Chordata</taxon>
        <taxon>Craniata</taxon>
        <taxon>Vertebrata</taxon>
        <taxon>Euteleostomi</taxon>
        <taxon>Actinopterygii</taxon>
        <taxon>Neopterygii</taxon>
        <taxon>Teleostei</taxon>
        <taxon>Protacanthopterygii</taxon>
        <taxon>Esociformes</taxon>
        <taxon>Umbridae</taxon>
        <taxon>Dallia</taxon>
    </lineage>
</organism>
<dbReference type="Proteomes" id="UP001157502">
    <property type="component" value="Chromosome 37"/>
</dbReference>
<comment type="caution">
    <text evidence="1">The sequence shown here is derived from an EMBL/GenBank/DDBJ whole genome shotgun (WGS) entry which is preliminary data.</text>
</comment>
<sequence>MKTQDGNQRPDWAELENSDRDRSGGAGSASGTIERRGNSVSARPTNQTGRAGPTSLSRFIERCSEARSSSVKQRPQQVHTVAFC</sequence>
<gene>
    <name evidence="1" type="ORF">DPEC_G00358540</name>
</gene>
<evidence type="ECO:0000313" key="2">
    <source>
        <dbReference type="Proteomes" id="UP001157502"/>
    </source>
</evidence>
<keyword evidence="2" id="KW-1185">Reference proteome</keyword>